<organism evidence="2 3">
    <name type="scientific">Vespula germanica</name>
    <name type="common">German yellow jacket</name>
    <name type="synonym">Paravespula germanica</name>
    <dbReference type="NCBI Taxonomy" id="30212"/>
    <lineage>
        <taxon>Eukaryota</taxon>
        <taxon>Metazoa</taxon>
        <taxon>Ecdysozoa</taxon>
        <taxon>Arthropoda</taxon>
        <taxon>Hexapoda</taxon>
        <taxon>Insecta</taxon>
        <taxon>Pterygota</taxon>
        <taxon>Neoptera</taxon>
        <taxon>Endopterygota</taxon>
        <taxon>Hymenoptera</taxon>
        <taxon>Apocrita</taxon>
        <taxon>Aculeata</taxon>
        <taxon>Vespoidea</taxon>
        <taxon>Vespidae</taxon>
        <taxon>Vespinae</taxon>
        <taxon>Vespula</taxon>
    </lineage>
</organism>
<feature type="transmembrane region" description="Helical" evidence="1">
    <location>
        <begin position="12"/>
        <end position="32"/>
    </location>
</feature>
<reference evidence="2" key="1">
    <citation type="journal article" date="2020" name="G3 (Bethesda)">
        <title>High-Quality Assemblies for Three Invasive Social Wasps from the &lt;i&gt;Vespula&lt;/i&gt; Genus.</title>
        <authorList>
            <person name="Harrop T.W.R."/>
            <person name="Guhlin J."/>
            <person name="McLaughlin G.M."/>
            <person name="Permina E."/>
            <person name="Stockwell P."/>
            <person name="Gilligan J."/>
            <person name="Le Lec M.F."/>
            <person name="Gruber M.A.M."/>
            <person name="Quinn O."/>
            <person name="Lovegrove M."/>
            <person name="Duncan E.J."/>
            <person name="Remnant E.J."/>
            <person name="Van Eeckhoven J."/>
            <person name="Graham B."/>
            <person name="Knapp R.A."/>
            <person name="Langford K.W."/>
            <person name="Kronenberg Z."/>
            <person name="Press M.O."/>
            <person name="Eacker S.M."/>
            <person name="Wilson-Rankin E.E."/>
            <person name="Purcell J."/>
            <person name="Lester P.J."/>
            <person name="Dearden P.K."/>
        </authorList>
    </citation>
    <scope>NUCLEOTIDE SEQUENCE</scope>
    <source>
        <strain evidence="2">Linc-1</strain>
    </source>
</reference>
<dbReference type="EMBL" id="JACSDZ010000013">
    <property type="protein sequence ID" value="KAF7388642.1"/>
    <property type="molecule type" value="Genomic_DNA"/>
</dbReference>
<sequence length="130" mass="15101">MGIDPNRSSNCQLLQCLTVTVYILPMILHQFYQLFMLDIKLQSACNLLQKIIGVLCITCTYSLQKLVGYLKNDYDMFSDQREIRISEKYTKQSKVYTIVIIGLKYVSHLTRRDINDSHGLVEYIRRNGNG</sequence>
<accession>A0A834JIR3</accession>
<keyword evidence="1" id="KW-1133">Transmembrane helix</keyword>
<keyword evidence="3" id="KW-1185">Reference proteome</keyword>
<name>A0A834JIR3_VESGE</name>
<dbReference type="AlphaFoldDB" id="A0A834JIR3"/>
<evidence type="ECO:0000256" key="1">
    <source>
        <dbReference type="SAM" id="Phobius"/>
    </source>
</evidence>
<protein>
    <submittedName>
        <fullName evidence="2">Uncharacterized protein</fullName>
    </submittedName>
</protein>
<proteinExistence type="predicted"/>
<dbReference type="Proteomes" id="UP000617340">
    <property type="component" value="Unassembled WGS sequence"/>
</dbReference>
<gene>
    <name evidence="2" type="ORF">HZH68_012584</name>
</gene>
<evidence type="ECO:0000313" key="2">
    <source>
        <dbReference type="EMBL" id="KAF7388642.1"/>
    </source>
</evidence>
<comment type="caution">
    <text evidence="2">The sequence shown here is derived from an EMBL/GenBank/DDBJ whole genome shotgun (WGS) entry which is preliminary data.</text>
</comment>
<keyword evidence="1" id="KW-0812">Transmembrane</keyword>
<keyword evidence="1" id="KW-0472">Membrane</keyword>
<evidence type="ECO:0000313" key="3">
    <source>
        <dbReference type="Proteomes" id="UP000617340"/>
    </source>
</evidence>